<organism evidence="2 3">
    <name type="scientific">Fodinibius salinus</name>
    <dbReference type="NCBI Taxonomy" id="860790"/>
    <lineage>
        <taxon>Bacteria</taxon>
        <taxon>Pseudomonadati</taxon>
        <taxon>Balneolota</taxon>
        <taxon>Balneolia</taxon>
        <taxon>Balneolales</taxon>
        <taxon>Balneolaceae</taxon>
        <taxon>Fodinibius</taxon>
    </lineage>
</organism>
<keyword evidence="3" id="KW-1185">Reference proteome</keyword>
<protein>
    <submittedName>
        <fullName evidence="2">Uncharacterized protein</fullName>
    </submittedName>
</protein>
<dbReference type="AlphaFoldDB" id="A0A5D3YMI8"/>
<gene>
    <name evidence="2" type="ORF">LX73_0415</name>
</gene>
<evidence type="ECO:0000313" key="2">
    <source>
        <dbReference type="EMBL" id="TYP95120.1"/>
    </source>
</evidence>
<reference evidence="2 3" key="1">
    <citation type="submission" date="2019-07" db="EMBL/GenBank/DDBJ databases">
        <title>Genomic Encyclopedia of Archaeal and Bacterial Type Strains, Phase II (KMG-II): from individual species to whole genera.</title>
        <authorList>
            <person name="Goeker M."/>
        </authorList>
    </citation>
    <scope>NUCLEOTIDE SEQUENCE [LARGE SCALE GENOMIC DNA]</scope>
    <source>
        <strain evidence="2 3">DSM 21935</strain>
    </source>
</reference>
<proteinExistence type="predicted"/>
<accession>A0A5D3YMI8</accession>
<dbReference type="EMBL" id="VNHY01000001">
    <property type="protein sequence ID" value="TYP95120.1"/>
    <property type="molecule type" value="Genomic_DNA"/>
</dbReference>
<feature type="transmembrane region" description="Helical" evidence="1">
    <location>
        <begin position="7"/>
        <end position="26"/>
    </location>
</feature>
<evidence type="ECO:0000256" key="1">
    <source>
        <dbReference type="SAM" id="Phobius"/>
    </source>
</evidence>
<comment type="caution">
    <text evidence="2">The sequence shown here is derived from an EMBL/GenBank/DDBJ whole genome shotgun (WGS) entry which is preliminary data.</text>
</comment>
<name>A0A5D3YMI8_9BACT</name>
<keyword evidence="1" id="KW-0812">Transmembrane</keyword>
<keyword evidence="1" id="KW-0472">Membrane</keyword>
<feature type="transmembrane region" description="Helical" evidence="1">
    <location>
        <begin position="32"/>
        <end position="54"/>
    </location>
</feature>
<sequence length="55" mass="6094">MALPSDISFLEGGLLFLAAITVIVYLDFEVSYAVVFPFASLLSKNLLSVFIVIYY</sequence>
<evidence type="ECO:0000313" key="3">
    <source>
        <dbReference type="Proteomes" id="UP000324595"/>
    </source>
</evidence>
<keyword evidence="1" id="KW-1133">Transmembrane helix</keyword>
<dbReference type="Proteomes" id="UP000324595">
    <property type="component" value="Unassembled WGS sequence"/>
</dbReference>